<evidence type="ECO:0000313" key="2">
    <source>
        <dbReference type="EMBL" id="ACN96056.1"/>
    </source>
</evidence>
<dbReference type="InterPro" id="IPR019734">
    <property type="entry name" value="TPR_rpt"/>
</dbReference>
<organism evidence="2">
    <name type="scientific">Fischerella sp. MV11</name>
    <dbReference type="NCBI Taxonomy" id="397321"/>
    <lineage>
        <taxon>Bacteria</taxon>
        <taxon>Bacillati</taxon>
        <taxon>Cyanobacteriota</taxon>
        <taxon>Cyanophyceae</taxon>
        <taxon>Nostocales</taxon>
        <taxon>Hapalosiphonaceae</taxon>
        <taxon>Fischerella</taxon>
    </lineage>
</organism>
<feature type="repeat" description="TPR" evidence="1">
    <location>
        <begin position="311"/>
        <end position="344"/>
    </location>
</feature>
<evidence type="ECO:0000256" key="1">
    <source>
        <dbReference type="PROSITE-ProRule" id="PRU00339"/>
    </source>
</evidence>
<dbReference type="EMBL" id="FJ211388">
    <property type="protein sequence ID" value="ACN96056.1"/>
    <property type="molecule type" value="Genomic_DNA"/>
</dbReference>
<name>E1U3P9_9CYAN</name>
<proteinExistence type="predicted"/>
<protein>
    <submittedName>
        <fullName evidence="2">Tetratricopeptide TPR_4</fullName>
    </submittedName>
</protein>
<feature type="repeat" description="TPR" evidence="1">
    <location>
        <begin position="271"/>
        <end position="304"/>
    </location>
</feature>
<dbReference type="Gene3D" id="1.25.40.10">
    <property type="entry name" value="Tetratricopeptide repeat domain"/>
    <property type="match status" value="2"/>
</dbReference>
<dbReference type="PANTHER" id="PTHR10098">
    <property type="entry name" value="RAPSYN-RELATED"/>
    <property type="match status" value="1"/>
</dbReference>
<dbReference type="AlphaFoldDB" id="E1U3P9"/>
<dbReference type="Pfam" id="PF13374">
    <property type="entry name" value="TPR_10"/>
    <property type="match status" value="1"/>
</dbReference>
<dbReference type="SMART" id="SM00028">
    <property type="entry name" value="TPR"/>
    <property type="match status" value="6"/>
</dbReference>
<keyword evidence="1" id="KW-0802">TPR repeat</keyword>
<accession>E1U3P9</accession>
<reference evidence="2" key="1">
    <citation type="submission" date="2008-09" db="EMBL/GenBank/DDBJ databases">
        <title>High diversity of cyanobacterial nonribosomal peptide synthetase genes in isolates from geothermal sites and hot springs of Costa Rica.</title>
        <authorList>
            <person name="Hess W.R."/>
            <person name="Scholz I.D."/>
        </authorList>
    </citation>
    <scope>NUCLEOTIDE SEQUENCE</scope>
    <source>
        <strain evidence="2">MV11</strain>
    </source>
</reference>
<dbReference type="SUPFAM" id="SSF48452">
    <property type="entry name" value="TPR-like"/>
    <property type="match status" value="2"/>
</dbReference>
<sequence>MKQWHLILRINQIFIYKFKQGKKSLKGKAIEQGRRQEAEEPLRCAGSPRCSTWRGRRFLKSRDLNPTERGQHRSCWGIIPFFRSRAEVEGIPSASCPLPSALFNKPLPLSPLPFLVASFIFHPIAANAADITEQLHRQIDKSVVRQSTDQADTLLRIGQQQHSSGKSDKAIESWLQALEIYHSLGDLNAQGLIYDYLGRGYVQLGRYKEAENAIRRRLAIARDTHDFQSQIFALNNIGTLLLQQGEPAASLQTFAEAVEIARHVKNIEGQGLSLSNLGLANARLGNYNKAIKLYENALSFRRQARDPIGEANTLNNLGDAYLEAGDYQGTIGTYGSALRIAKYSGDRVNQLRAIDGLVTAHSSVGRYERAFDLLQQRLILAQELQNRREELKSFESYAQLYEQLGNFSTARNFYQRAITVAKILEDSKQEVRLLDRLTQMMRKANLTETGTKKN</sequence>
<dbReference type="PROSITE" id="PS50005">
    <property type="entry name" value="TPR"/>
    <property type="match status" value="2"/>
</dbReference>
<dbReference type="Pfam" id="PF13424">
    <property type="entry name" value="TPR_12"/>
    <property type="match status" value="3"/>
</dbReference>
<dbReference type="InterPro" id="IPR011990">
    <property type="entry name" value="TPR-like_helical_dom_sf"/>
</dbReference>